<evidence type="ECO:0000313" key="4">
    <source>
        <dbReference type="Proteomes" id="UP000541426"/>
    </source>
</evidence>
<dbReference type="Pfam" id="PF13400">
    <property type="entry name" value="Tad"/>
    <property type="match status" value="1"/>
</dbReference>
<dbReference type="AlphaFoldDB" id="A0A7W6DVJ8"/>
<name>A0A7W6DVJ8_9RHOB</name>
<proteinExistence type="predicted"/>
<organism evidence="3 4">
    <name type="scientific">Sagittula marina</name>
    <dbReference type="NCBI Taxonomy" id="943940"/>
    <lineage>
        <taxon>Bacteria</taxon>
        <taxon>Pseudomonadati</taxon>
        <taxon>Pseudomonadota</taxon>
        <taxon>Alphaproteobacteria</taxon>
        <taxon>Rhodobacterales</taxon>
        <taxon>Roseobacteraceae</taxon>
        <taxon>Sagittula</taxon>
    </lineage>
</organism>
<keyword evidence="1" id="KW-0812">Transmembrane</keyword>
<dbReference type="Proteomes" id="UP000541426">
    <property type="component" value="Unassembled WGS sequence"/>
</dbReference>
<feature type="domain" description="Putative Flp pilus-assembly TadG-like N-terminal" evidence="2">
    <location>
        <begin position="28"/>
        <end position="74"/>
    </location>
</feature>
<keyword evidence="1" id="KW-0472">Membrane</keyword>
<dbReference type="Gene3D" id="3.40.50.410">
    <property type="entry name" value="von Willebrand factor, type A domain"/>
    <property type="match status" value="1"/>
</dbReference>
<feature type="transmembrane region" description="Helical" evidence="1">
    <location>
        <begin position="29"/>
        <end position="49"/>
    </location>
</feature>
<reference evidence="3 4" key="1">
    <citation type="submission" date="2020-08" db="EMBL/GenBank/DDBJ databases">
        <title>Genomic Encyclopedia of Type Strains, Phase IV (KMG-IV): sequencing the most valuable type-strain genomes for metagenomic binning, comparative biology and taxonomic classification.</title>
        <authorList>
            <person name="Goeker M."/>
        </authorList>
    </citation>
    <scope>NUCLEOTIDE SEQUENCE [LARGE SCALE GENOMIC DNA]</scope>
    <source>
        <strain evidence="3 4">DSM 102235</strain>
    </source>
</reference>
<comment type="caution">
    <text evidence="3">The sequence shown here is derived from an EMBL/GenBank/DDBJ whole genome shotgun (WGS) entry which is preliminary data.</text>
</comment>
<dbReference type="EMBL" id="JACIEJ010000005">
    <property type="protein sequence ID" value="MBB3986069.1"/>
    <property type="molecule type" value="Genomic_DNA"/>
</dbReference>
<dbReference type="SUPFAM" id="SSF53300">
    <property type="entry name" value="vWA-like"/>
    <property type="match status" value="1"/>
</dbReference>
<keyword evidence="1" id="KW-1133">Transmembrane helix</keyword>
<dbReference type="InterPro" id="IPR028087">
    <property type="entry name" value="Tad_N"/>
</dbReference>
<protein>
    <recommendedName>
        <fullName evidence="2">Putative Flp pilus-assembly TadG-like N-terminal domain-containing protein</fullName>
    </recommendedName>
</protein>
<gene>
    <name evidence="3" type="ORF">GGQ68_002407</name>
</gene>
<keyword evidence="4" id="KW-1185">Reference proteome</keyword>
<evidence type="ECO:0000313" key="3">
    <source>
        <dbReference type="EMBL" id="MBB3986069.1"/>
    </source>
</evidence>
<dbReference type="CDD" id="cd00198">
    <property type="entry name" value="vWFA"/>
    <property type="match status" value="1"/>
</dbReference>
<dbReference type="RefSeq" id="WP_344716398.1">
    <property type="nucleotide sequence ID" value="NZ_BAABBZ010000007.1"/>
</dbReference>
<evidence type="ECO:0000259" key="2">
    <source>
        <dbReference type="Pfam" id="PF13400"/>
    </source>
</evidence>
<dbReference type="InterPro" id="IPR036465">
    <property type="entry name" value="vWFA_dom_sf"/>
</dbReference>
<accession>A0A7W6DVJ8</accession>
<sequence>MTLLTRKTTNDCSATGGFLGRFWTAQDGAMSYVALVGSLIMMIFGGVGIDMMHAELKRNKVQQTLDRAVLSAANLNNTLDPESVVQDFFRAMNMEDELSGVAVDNGLGAKRVTADGHASISSDFLSLIGVSELDVYGRATAENAIAPTEISLVLDISGSMRGAKIAQLKDAAKEFVDTVLGSGGDNSRVTVSIVPYNATVNLGPELSQLYTLDLDHTMSTCAAFDSSDFNSVSLDPDQPLEQIAHFDPISNGRMTVDTPWCSTGTTGNIIAHSADPDALKDFIDSLEAQGNTAIDLGMKWGTALLDPSAQPVVEELANRGLAPETARYRPAPYEAAAQKFVVVMTDGQNTQQYDLPNWMKNPAAMSDVWVDDHGTPGTGDDRWSIRVIDRPGDRNDVFYWPHRAGRWNAYQNGPYSWVVRGAATMVGDVATIGQDTANTAHCSSYKGAGANSAQSTLVEGILSTDYADMDVDGLTGSDGDCSNYAPVRLNWQELFGTIKTTEYANTWYWQAYQDGQAFYQQYHNAYYTWEVRVDGSAADNRLHRICDAAKDAGIVVYAIGVEAPRAGLSAMNDCASSTAHFYDVEGDELLETFGSISDMLVELRLTE</sequence>
<evidence type="ECO:0000256" key="1">
    <source>
        <dbReference type="SAM" id="Phobius"/>
    </source>
</evidence>